<sequence>MATQIHPTAIVDSSAQIGTDVEIGPYCVIEAHAIIGDRCTLKQHVTIGERTEVGTDNTFYPYACIGQRSQDLKYKEEPTGLRIGSHNTFREFSTVHRATDPGDFTIVGSHGNFLAYTHIAHDCIVGDHVIFSNNGTLAGHVEVGDHAILGGFSAVHQFCRIGKHAITGGCTKIVQDVPPFTIADGNPVAVRGINTVGLQRRGFEEADTKALRSAYKAIYMRKLNVNQALDSIEADAGLISNEHVAFLVGFARSSQRGIIR</sequence>
<keyword evidence="2 6" id="KW-0441">Lipid A biosynthesis</keyword>
<comment type="pathway">
    <text evidence="6">Glycolipid biosynthesis; lipid IV(A) biosynthesis; lipid IV(A) from (3R)-3-hydroxytetradecanoyl-[acyl-carrier-protein] and UDP-N-acetyl-alpha-D-glucosamine: step 1/6.</text>
</comment>
<comment type="function">
    <text evidence="6">Involved in the biosynthesis of lipid A, a phosphorylated glycolipid that anchors the lipopolysaccharide to the outer membrane of the cell.</text>
</comment>
<evidence type="ECO:0000256" key="6">
    <source>
        <dbReference type="HAMAP-Rule" id="MF_00387"/>
    </source>
</evidence>
<gene>
    <name evidence="6 8" type="primary">lpxA</name>
    <name evidence="8" type="ORF">G3M56_002360</name>
</gene>
<dbReference type="NCBIfam" id="TIGR01852">
    <property type="entry name" value="lipid_A_lpxA"/>
    <property type="match status" value="1"/>
</dbReference>
<dbReference type="GO" id="GO:0009245">
    <property type="term" value="P:lipid A biosynthetic process"/>
    <property type="evidence" value="ECO:0007669"/>
    <property type="project" value="UniProtKB-UniRule"/>
</dbReference>
<dbReference type="EC" id="2.3.1.129" evidence="6"/>
<dbReference type="CDD" id="cd03351">
    <property type="entry name" value="LbH_UDP-GlcNAc_AT"/>
    <property type="match status" value="1"/>
</dbReference>
<dbReference type="GO" id="GO:0005737">
    <property type="term" value="C:cytoplasm"/>
    <property type="evidence" value="ECO:0007669"/>
    <property type="project" value="UniProtKB-SubCell"/>
</dbReference>
<dbReference type="RefSeq" id="WP_164365520.1">
    <property type="nucleotide sequence ID" value="NZ_CP066776.1"/>
</dbReference>
<evidence type="ECO:0000256" key="1">
    <source>
        <dbReference type="ARBA" id="ARBA00022516"/>
    </source>
</evidence>
<evidence type="ECO:0000256" key="3">
    <source>
        <dbReference type="ARBA" id="ARBA00022679"/>
    </source>
</evidence>
<dbReference type="Gene3D" id="2.160.10.10">
    <property type="entry name" value="Hexapeptide repeat proteins"/>
    <property type="match status" value="1"/>
</dbReference>
<comment type="catalytic activity">
    <reaction evidence="6">
        <text>a (3R)-hydroxyacyl-[ACP] + UDP-N-acetyl-alpha-D-glucosamine = a UDP-3-O-[(3R)-3-hydroxyacyl]-N-acetyl-alpha-D-glucosamine + holo-[ACP]</text>
        <dbReference type="Rhea" id="RHEA:67812"/>
        <dbReference type="Rhea" id="RHEA-COMP:9685"/>
        <dbReference type="Rhea" id="RHEA-COMP:9945"/>
        <dbReference type="ChEBI" id="CHEBI:57705"/>
        <dbReference type="ChEBI" id="CHEBI:64479"/>
        <dbReference type="ChEBI" id="CHEBI:78827"/>
        <dbReference type="ChEBI" id="CHEBI:173225"/>
        <dbReference type="EC" id="2.3.1.129"/>
    </reaction>
</comment>
<accession>A0A6B3LDY8</accession>
<comment type="similarity">
    <text evidence="6">Belongs to the transferase hexapeptide repeat family. LpxA subfamily.</text>
</comment>
<keyword evidence="5 6" id="KW-0012">Acyltransferase</keyword>
<comment type="subcellular location">
    <subcellularLocation>
        <location evidence="6">Cytoplasm</location>
    </subcellularLocation>
</comment>
<protein>
    <recommendedName>
        <fullName evidence="6">Acyl-[acyl-carrier-protein]--UDP-N-acetylglucosamine O-acyltransferase</fullName>
        <shortName evidence="6">UDP-N-acetylglucosamine acyltransferase</shortName>
        <ecNumber evidence="6">2.3.1.129</ecNumber>
    </recommendedName>
</protein>
<dbReference type="UniPathway" id="UPA00359">
    <property type="reaction ID" value="UER00477"/>
</dbReference>
<evidence type="ECO:0000256" key="5">
    <source>
        <dbReference type="ARBA" id="ARBA00023315"/>
    </source>
</evidence>
<keyword evidence="3 6" id="KW-0808">Transferase</keyword>
<dbReference type="PANTHER" id="PTHR43480:SF1">
    <property type="entry name" value="ACYL-[ACYL-CARRIER-PROTEIN]--UDP-N-ACETYLGLUCOSAMINE O-ACYLTRANSFERASE, MITOCHONDRIAL-RELATED"/>
    <property type="match status" value="1"/>
</dbReference>
<dbReference type="EMBL" id="CP066776">
    <property type="protein sequence ID" value="QQL45455.1"/>
    <property type="molecule type" value="Genomic_DNA"/>
</dbReference>
<dbReference type="PANTHER" id="PTHR43480">
    <property type="entry name" value="ACYL-[ACYL-CARRIER-PROTEIN]--UDP-N-ACETYLGLUCOSAMINE O-ACYLTRANSFERASE"/>
    <property type="match status" value="1"/>
</dbReference>
<dbReference type="Pfam" id="PF00132">
    <property type="entry name" value="Hexapep"/>
    <property type="match status" value="1"/>
</dbReference>
<dbReference type="PIRSF" id="PIRSF000456">
    <property type="entry name" value="UDP-GlcNAc_acltr"/>
    <property type="match status" value="1"/>
</dbReference>
<dbReference type="InterPro" id="IPR011004">
    <property type="entry name" value="Trimer_LpxA-like_sf"/>
</dbReference>
<dbReference type="InterPro" id="IPR001451">
    <property type="entry name" value="Hexapep"/>
</dbReference>
<dbReference type="AlphaFoldDB" id="A0A6B3LDY8"/>
<keyword evidence="9" id="KW-1185">Reference proteome</keyword>
<dbReference type="InterPro" id="IPR010137">
    <property type="entry name" value="Lipid_A_LpxA"/>
</dbReference>
<keyword evidence="6" id="KW-0963">Cytoplasm</keyword>
<dbReference type="Proteomes" id="UP000475117">
    <property type="component" value="Chromosome"/>
</dbReference>
<proteinExistence type="inferred from homology"/>
<evidence type="ECO:0000256" key="2">
    <source>
        <dbReference type="ARBA" id="ARBA00022556"/>
    </source>
</evidence>
<feature type="domain" description="UDP N-acetylglucosamine O-acyltransferase C-terminal" evidence="7">
    <location>
        <begin position="176"/>
        <end position="259"/>
    </location>
</feature>
<name>A0A6B3LDY8_9BACT</name>
<dbReference type="Gene3D" id="1.20.1180.10">
    <property type="entry name" value="Udp N-acetylglucosamine O-acyltransferase, C-terminal domain"/>
    <property type="match status" value="1"/>
</dbReference>
<comment type="subunit">
    <text evidence="6">Homotrimer.</text>
</comment>
<dbReference type="GO" id="GO:0016020">
    <property type="term" value="C:membrane"/>
    <property type="evidence" value="ECO:0007669"/>
    <property type="project" value="GOC"/>
</dbReference>
<evidence type="ECO:0000313" key="9">
    <source>
        <dbReference type="Proteomes" id="UP000475117"/>
    </source>
</evidence>
<evidence type="ECO:0000256" key="4">
    <source>
        <dbReference type="ARBA" id="ARBA00023098"/>
    </source>
</evidence>
<reference evidence="8 9" key="1">
    <citation type="submission" date="2020-12" db="EMBL/GenBank/DDBJ databases">
        <title>Sulforoseuscoccus oceanibium gen. nov., sp. nov., a representative of the phylum Verrucomicrobia with special cytoplasmic membrane, and proposal of Sulforoseuscoccusaceae fam. nov.</title>
        <authorList>
            <person name="Xi F."/>
        </authorList>
    </citation>
    <scope>NUCLEOTIDE SEQUENCE [LARGE SCALE GENOMIC DNA]</scope>
    <source>
        <strain evidence="8 9">T37</strain>
    </source>
</reference>
<keyword evidence="4 6" id="KW-0443">Lipid metabolism</keyword>
<dbReference type="InterPro" id="IPR037157">
    <property type="entry name" value="Acetyltransf_C_sf"/>
</dbReference>
<dbReference type="SUPFAM" id="SSF51161">
    <property type="entry name" value="Trimeric LpxA-like enzymes"/>
    <property type="match status" value="1"/>
</dbReference>
<evidence type="ECO:0000259" key="7">
    <source>
        <dbReference type="Pfam" id="PF13720"/>
    </source>
</evidence>
<dbReference type="Pfam" id="PF13720">
    <property type="entry name" value="Acetyltransf_11"/>
    <property type="match status" value="1"/>
</dbReference>
<organism evidence="8 9">
    <name type="scientific">Sulfuriroseicoccus oceanibius</name>
    <dbReference type="NCBI Taxonomy" id="2707525"/>
    <lineage>
        <taxon>Bacteria</taxon>
        <taxon>Pseudomonadati</taxon>
        <taxon>Verrucomicrobiota</taxon>
        <taxon>Verrucomicrobiia</taxon>
        <taxon>Verrucomicrobiales</taxon>
        <taxon>Verrucomicrobiaceae</taxon>
        <taxon>Sulfuriroseicoccus</taxon>
    </lineage>
</organism>
<dbReference type="InterPro" id="IPR029098">
    <property type="entry name" value="Acetyltransf_C"/>
</dbReference>
<dbReference type="GO" id="GO:0008780">
    <property type="term" value="F:acyl-[acyl-carrier-protein]-UDP-N-acetylglucosamine O-acyltransferase activity"/>
    <property type="evidence" value="ECO:0007669"/>
    <property type="project" value="UniProtKB-UniRule"/>
</dbReference>
<keyword evidence="1 6" id="KW-0444">Lipid biosynthesis</keyword>
<dbReference type="NCBIfam" id="NF003657">
    <property type="entry name" value="PRK05289.1"/>
    <property type="match status" value="1"/>
</dbReference>
<dbReference type="HAMAP" id="MF_00387">
    <property type="entry name" value="LpxA"/>
    <property type="match status" value="1"/>
</dbReference>
<dbReference type="KEGG" id="soa:G3M56_002360"/>
<keyword evidence="6" id="KW-0677">Repeat</keyword>
<evidence type="ECO:0000313" key="8">
    <source>
        <dbReference type="EMBL" id="QQL45455.1"/>
    </source>
</evidence>